<dbReference type="GO" id="GO:0003700">
    <property type="term" value="F:DNA-binding transcription factor activity"/>
    <property type="evidence" value="ECO:0007669"/>
    <property type="project" value="InterPro"/>
</dbReference>
<dbReference type="PRINTS" id="PR00778">
    <property type="entry name" value="HTHARSR"/>
</dbReference>
<dbReference type="RefSeq" id="WP_169343633.1">
    <property type="nucleotide sequence ID" value="NZ_JABBJJ010000017.1"/>
</dbReference>
<dbReference type="InterPro" id="IPR036388">
    <property type="entry name" value="WH-like_DNA-bd_sf"/>
</dbReference>
<dbReference type="InterPro" id="IPR001845">
    <property type="entry name" value="HTH_ArsR_DNA-bd_dom"/>
</dbReference>
<dbReference type="InterPro" id="IPR036390">
    <property type="entry name" value="WH_DNA-bd_sf"/>
</dbReference>
<proteinExistence type="predicted"/>
<sequence length="129" mass="14750">MTTKATHSNLDHTLMALADPTRRAILQRLFHGEARVTELAQPFDMSLNAVSKHIRMLERAHLVRRRRSGREHFLSFNPRPFDEAASWLETQRAFWASRLDDLDALLRAEDGAAPKPPVGKRKGRARASR</sequence>
<dbReference type="EMBL" id="JABBJJ010000017">
    <property type="protein sequence ID" value="NMO14332.1"/>
    <property type="molecule type" value="Genomic_DNA"/>
</dbReference>
<feature type="domain" description="HTH arsR-type" evidence="2">
    <location>
        <begin position="2"/>
        <end position="96"/>
    </location>
</feature>
<evidence type="ECO:0000313" key="4">
    <source>
        <dbReference type="Proteomes" id="UP000518300"/>
    </source>
</evidence>
<dbReference type="Pfam" id="PF12840">
    <property type="entry name" value="HTH_20"/>
    <property type="match status" value="1"/>
</dbReference>
<evidence type="ECO:0000259" key="2">
    <source>
        <dbReference type="PROSITE" id="PS50987"/>
    </source>
</evidence>
<protein>
    <submittedName>
        <fullName evidence="3">Winged helix-turn-helix transcriptional regulator</fullName>
    </submittedName>
</protein>
<dbReference type="Gene3D" id="1.10.10.10">
    <property type="entry name" value="Winged helix-like DNA-binding domain superfamily/Winged helix DNA-binding domain"/>
    <property type="match status" value="1"/>
</dbReference>
<accession>A0A848L7U4</accession>
<dbReference type="SUPFAM" id="SSF46785">
    <property type="entry name" value="Winged helix' DNA-binding domain"/>
    <property type="match status" value="1"/>
</dbReference>
<dbReference type="Proteomes" id="UP000518300">
    <property type="component" value="Unassembled WGS sequence"/>
</dbReference>
<comment type="caution">
    <text evidence="3">The sequence shown here is derived from an EMBL/GenBank/DDBJ whole genome shotgun (WGS) entry which is preliminary data.</text>
</comment>
<dbReference type="SMART" id="SM00418">
    <property type="entry name" value="HTH_ARSR"/>
    <property type="match status" value="1"/>
</dbReference>
<reference evidence="3 4" key="1">
    <citation type="submission" date="2020-04" db="EMBL/GenBank/DDBJ databases">
        <title>Draft genome of Pyxidicoccus fallax type strain.</title>
        <authorList>
            <person name="Whitworth D.E."/>
        </authorList>
    </citation>
    <scope>NUCLEOTIDE SEQUENCE [LARGE SCALE GENOMIC DNA]</scope>
    <source>
        <strain evidence="3 4">DSM 14698</strain>
    </source>
</reference>
<dbReference type="CDD" id="cd00090">
    <property type="entry name" value="HTH_ARSR"/>
    <property type="match status" value="1"/>
</dbReference>
<feature type="compositionally biased region" description="Basic residues" evidence="1">
    <location>
        <begin position="118"/>
        <end position="129"/>
    </location>
</feature>
<organism evidence="3 4">
    <name type="scientific">Pyxidicoccus fallax</name>
    <dbReference type="NCBI Taxonomy" id="394095"/>
    <lineage>
        <taxon>Bacteria</taxon>
        <taxon>Pseudomonadati</taxon>
        <taxon>Myxococcota</taxon>
        <taxon>Myxococcia</taxon>
        <taxon>Myxococcales</taxon>
        <taxon>Cystobacterineae</taxon>
        <taxon>Myxococcaceae</taxon>
        <taxon>Pyxidicoccus</taxon>
    </lineage>
</organism>
<dbReference type="PANTHER" id="PTHR38600:SF2">
    <property type="entry name" value="SLL0088 PROTEIN"/>
    <property type="match status" value="1"/>
</dbReference>
<dbReference type="PANTHER" id="PTHR38600">
    <property type="entry name" value="TRANSCRIPTIONAL REGULATORY PROTEIN"/>
    <property type="match status" value="1"/>
</dbReference>
<evidence type="ECO:0000313" key="3">
    <source>
        <dbReference type="EMBL" id="NMO14332.1"/>
    </source>
</evidence>
<gene>
    <name evidence="3" type="ORF">HG543_05600</name>
</gene>
<feature type="region of interest" description="Disordered" evidence="1">
    <location>
        <begin position="108"/>
        <end position="129"/>
    </location>
</feature>
<evidence type="ECO:0000256" key="1">
    <source>
        <dbReference type="SAM" id="MobiDB-lite"/>
    </source>
</evidence>
<dbReference type="InterPro" id="IPR011991">
    <property type="entry name" value="ArsR-like_HTH"/>
</dbReference>
<name>A0A848L7U4_9BACT</name>
<keyword evidence="4" id="KW-1185">Reference proteome</keyword>
<dbReference type="PROSITE" id="PS50987">
    <property type="entry name" value="HTH_ARSR_2"/>
    <property type="match status" value="1"/>
</dbReference>
<dbReference type="NCBIfam" id="NF033788">
    <property type="entry name" value="HTH_metalloreg"/>
    <property type="match status" value="1"/>
</dbReference>
<dbReference type="AlphaFoldDB" id="A0A848L7U4"/>